<evidence type="ECO:0000256" key="6">
    <source>
        <dbReference type="ARBA" id="ARBA00023002"/>
    </source>
</evidence>
<evidence type="ECO:0000256" key="5">
    <source>
        <dbReference type="ARBA" id="ARBA00022827"/>
    </source>
</evidence>
<dbReference type="PROSITE" id="PS00073">
    <property type="entry name" value="ACYL_COA_DH_2"/>
    <property type="match status" value="1"/>
</dbReference>
<dbReference type="PROSITE" id="PS00072">
    <property type="entry name" value="ACYL_COA_DH_1"/>
    <property type="match status" value="1"/>
</dbReference>
<evidence type="ECO:0000256" key="3">
    <source>
        <dbReference type="ARBA" id="ARBA00009347"/>
    </source>
</evidence>
<evidence type="ECO:0000256" key="1">
    <source>
        <dbReference type="ARBA" id="ARBA00001974"/>
    </source>
</evidence>
<dbReference type="Gene3D" id="2.40.110.10">
    <property type="entry name" value="Butyryl-CoA Dehydrogenase, subunit A, domain 2"/>
    <property type="match status" value="1"/>
</dbReference>
<proteinExistence type="inferred from homology"/>
<keyword evidence="4 10" id="KW-0285">Flavoprotein</keyword>
<dbReference type="InterPro" id="IPR009075">
    <property type="entry name" value="AcylCo_DH/oxidase_C"/>
</dbReference>
<dbReference type="InterPro" id="IPR036250">
    <property type="entry name" value="AcylCo_DH-like_C"/>
</dbReference>
<dbReference type="InterPro" id="IPR013786">
    <property type="entry name" value="AcylCoA_DH/ox_N"/>
</dbReference>
<accession>A0ABV6TAI3</accession>
<dbReference type="Gene3D" id="1.20.140.10">
    <property type="entry name" value="Butyryl-CoA Dehydrogenase, subunit A, domain 3"/>
    <property type="match status" value="1"/>
</dbReference>
<comment type="cofactor">
    <cofactor evidence="1 10">
        <name>FAD</name>
        <dbReference type="ChEBI" id="CHEBI:57692"/>
    </cofactor>
</comment>
<dbReference type="Gene3D" id="1.10.540.10">
    <property type="entry name" value="Acyl-CoA dehydrogenase/oxidase, N-terminal domain"/>
    <property type="match status" value="1"/>
</dbReference>
<evidence type="ECO:0000256" key="8">
    <source>
        <dbReference type="ARBA" id="ARBA00040394"/>
    </source>
</evidence>
<dbReference type="InterPro" id="IPR050741">
    <property type="entry name" value="Acyl-CoA_dehydrogenase"/>
</dbReference>
<dbReference type="Pfam" id="PF00441">
    <property type="entry name" value="Acyl-CoA_dh_1"/>
    <property type="match status" value="1"/>
</dbReference>
<dbReference type="EMBL" id="JBHMQU010000068">
    <property type="protein sequence ID" value="MFC0813003.1"/>
    <property type="molecule type" value="Genomic_DNA"/>
</dbReference>
<comment type="similarity">
    <text evidence="3 10">Belongs to the acyl-CoA dehydrogenase family.</text>
</comment>
<organism evidence="14 15">
    <name type="scientific">Paracoccus panacisoli</name>
    <dbReference type="NCBI Taxonomy" id="1510163"/>
    <lineage>
        <taxon>Bacteria</taxon>
        <taxon>Pseudomonadati</taxon>
        <taxon>Pseudomonadota</taxon>
        <taxon>Alphaproteobacteria</taxon>
        <taxon>Rhodobacterales</taxon>
        <taxon>Paracoccaceae</taxon>
        <taxon>Paracoccus</taxon>
    </lineage>
</organism>
<comment type="pathway">
    <text evidence="2">Siderophore biosynthesis; mycobactin biosynthesis.</text>
</comment>
<evidence type="ECO:0000259" key="13">
    <source>
        <dbReference type="Pfam" id="PF02771"/>
    </source>
</evidence>
<evidence type="ECO:0000313" key="15">
    <source>
        <dbReference type="Proteomes" id="UP001589920"/>
    </source>
</evidence>
<gene>
    <name evidence="14" type="ORF">ACFHYO_12905</name>
</gene>
<evidence type="ECO:0000256" key="9">
    <source>
        <dbReference type="ARBA" id="ARBA00042660"/>
    </source>
</evidence>
<feature type="domain" description="Acyl-CoA oxidase/dehydrogenase middle" evidence="12">
    <location>
        <begin position="127"/>
        <end position="222"/>
    </location>
</feature>
<evidence type="ECO:0000259" key="11">
    <source>
        <dbReference type="Pfam" id="PF00441"/>
    </source>
</evidence>
<dbReference type="SUPFAM" id="SSF56645">
    <property type="entry name" value="Acyl-CoA dehydrogenase NM domain-like"/>
    <property type="match status" value="1"/>
</dbReference>
<feature type="domain" description="Acyl-CoA dehydrogenase/oxidase C-terminal" evidence="11">
    <location>
        <begin position="235"/>
        <end position="382"/>
    </location>
</feature>
<keyword evidence="15" id="KW-1185">Reference proteome</keyword>
<evidence type="ECO:0000256" key="10">
    <source>
        <dbReference type="RuleBase" id="RU362125"/>
    </source>
</evidence>
<dbReference type="Proteomes" id="UP001589920">
    <property type="component" value="Unassembled WGS sequence"/>
</dbReference>
<feature type="domain" description="Acyl-CoA dehydrogenase/oxidase N-terminal" evidence="13">
    <location>
        <begin position="14"/>
        <end position="123"/>
    </location>
</feature>
<dbReference type="Pfam" id="PF02770">
    <property type="entry name" value="Acyl-CoA_dh_M"/>
    <property type="match status" value="1"/>
</dbReference>
<keyword evidence="5 10" id="KW-0274">FAD</keyword>
<dbReference type="InterPro" id="IPR006089">
    <property type="entry name" value="Acyl-CoA_DH_CS"/>
</dbReference>
<keyword evidence="6 10" id="KW-0560">Oxidoreductase</keyword>
<dbReference type="SUPFAM" id="SSF47203">
    <property type="entry name" value="Acyl-CoA dehydrogenase C-terminal domain-like"/>
    <property type="match status" value="1"/>
</dbReference>
<protein>
    <recommendedName>
        <fullName evidence="8">Acyl-[acyl-carrier-protein] dehydrogenase MbtN</fullName>
    </recommendedName>
    <alternativeName>
        <fullName evidence="9">Mycobactin synthase protein N</fullName>
    </alternativeName>
</protein>
<reference evidence="14 15" key="1">
    <citation type="submission" date="2024-09" db="EMBL/GenBank/DDBJ databases">
        <authorList>
            <person name="Sun Q."/>
            <person name="Mori K."/>
        </authorList>
    </citation>
    <scope>NUCLEOTIDE SEQUENCE [LARGE SCALE GENOMIC DNA]</scope>
    <source>
        <strain evidence="14 15">KCTC 42086</strain>
    </source>
</reference>
<evidence type="ECO:0000256" key="7">
    <source>
        <dbReference type="ARBA" id="ARBA00037085"/>
    </source>
</evidence>
<dbReference type="Pfam" id="PF02771">
    <property type="entry name" value="Acyl-CoA_dh_N"/>
    <property type="match status" value="1"/>
</dbReference>
<comment type="caution">
    <text evidence="14">The sequence shown here is derived from an EMBL/GenBank/DDBJ whole genome shotgun (WGS) entry which is preliminary data.</text>
</comment>
<name>A0ABV6TAI3_9RHOB</name>
<dbReference type="InterPro" id="IPR006091">
    <property type="entry name" value="Acyl-CoA_Oxase/DH_mid-dom"/>
</dbReference>
<evidence type="ECO:0000259" key="12">
    <source>
        <dbReference type="Pfam" id="PF02770"/>
    </source>
</evidence>
<sequence>MIDLRPRRPWESGEAALFRASLREFLAAEAIPREEQWRAQHFVDRDFWLKAGEMGALLPSVPDEYGGSGGDFSFEAVVGEELGYAGLTSFQQIIHGTIVSHYLLAYASAAQKARWLPRMASGEAIGAIAMTEPGAGSDLKALRTRAVRDGDSYVINGSKIFITNGIQADLVIVACSTDPAKGAKGISLLVVEAGAAGFSRGRNLRKIGMHGSDTAELFFDDVRVPAENLLGGVEGQGFIQMMTQLPQERLGVAVGAQAMAEYGVELTLRHTADRRAFGGSLRDLQVPRHMLADCVREVRVSRAFMDDCIARHIRGDLDAADASMAKLHTTEMQNRVLDTCVQLHGGYGFMEEYPIARMYADCRVQRIYAGANEIMKEIIARTF</sequence>
<dbReference type="InterPro" id="IPR037069">
    <property type="entry name" value="AcylCoA_DH/ox_N_sf"/>
</dbReference>
<comment type="function">
    <text evidence="7">Catalyzes the dehydrogenation at the alpha-beta position of ACP-bound acyl chains. This results in the introduction of a double bond in the lipidic chain, which is further transferred to the epsilon-amino group of lysine residue in the mycobactin core by MbtK.</text>
</comment>
<dbReference type="PANTHER" id="PTHR48083">
    <property type="entry name" value="MEDIUM-CHAIN SPECIFIC ACYL-COA DEHYDROGENASE, MITOCHONDRIAL-RELATED"/>
    <property type="match status" value="1"/>
</dbReference>
<evidence type="ECO:0000313" key="14">
    <source>
        <dbReference type="EMBL" id="MFC0813003.1"/>
    </source>
</evidence>
<dbReference type="RefSeq" id="WP_394320911.1">
    <property type="nucleotide sequence ID" value="NZ_JBHMQU010000068.1"/>
</dbReference>
<dbReference type="InterPro" id="IPR046373">
    <property type="entry name" value="Acyl-CoA_Oxase/DH_mid-dom_sf"/>
</dbReference>
<evidence type="ECO:0000256" key="2">
    <source>
        <dbReference type="ARBA" id="ARBA00005102"/>
    </source>
</evidence>
<evidence type="ECO:0000256" key="4">
    <source>
        <dbReference type="ARBA" id="ARBA00022630"/>
    </source>
</evidence>
<dbReference type="InterPro" id="IPR009100">
    <property type="entry name" value="AcylCoA_DH/oxidase_NM_dom_sf"/>
</dbReference>
<dbReference type="PANTHER" id="PTHR48083:SF20">
    <property type="entry name" value="LONG-CHAIN SPECIFIC ACYL-COA DEHYDROGENASE, MITOCHONDRIAL"/>
    <property type="match status" value="1"/>
</dbReference>